<keyword evidence="3 8" id="KW-0349">Heme</keyword>
<dbReference type="PRINTS" id="PR00463">
    <property type="entry name" value="EP450I"/>
</dbReference>
<evidence type="ECO:0008006" key="12">
    <source>
        <dbReference type="Google" id="ProtNLM"/>
    </source>
</evidence>
<dbReference type="GO" id="GO:0005506">
    <property type="term" value="F:iron ion binding"/>
    <property type="evidence" value="ECO:0007669"/>
    <property type="project" value="InterPro"/>
</dbReference>
<evidence type="ECO:0000256" key="3">
    <source>
        <dbReference type="ARBA" id="ARBA00022617"/>
    </source>
</evidence>
<evidence type="ECO:0000256" key="8">
    <source>
        <dbReference type="PIRSR" id="PIRSR602401-1"/>
    </source>
</evidence>
<comment type="similarity">
    <text evidence="2 9">Belongs to the cytochrome P450 family.</text>
</comment>
<gene>
    <name evidence="10" type="ORF">ACAOBT_LOCUS30836</name>
</gene>
<evidence type="ECO:0000256" key="5">
    <source>
        <dbReference type="ARBA" id="ARBA00023002"/>
    </source>
</evidence>
<keyword evidence="11" id="KW-1185">Reference proteome</keyword>
<accession>A0A9P0MAA3</accession>
<dbReference type="AlphaFoldDB" id="A0A9P0MAA3"/>
<dbReference type="SUPFAM" id="SSF48264">
    <property type="entry name" value="Cytochrome P450"/>
    <property type="match status" value="1"/>
</dbReference>
<dbReference type="PROSITE" id="PS00086">
    <property type="entry name" value="CYTOCHROME_P450"/>
    <property type="match status" value="1"/>
</dbReference>
<name>A0A9P0MAA3_ACAOB</name>
<dbReference type="InterPro" id="IPR017972">
    <property type="entry name" value="Cyt_P450_CS"/>
</dbReference>
<evidence type="ECO:0000313" key="10">
    <source>
        <dbReference type="EMBL" id="CAH2009398.1"/>
    </source>
</evidence>
<dbReference type="EMBL" id="CAKOFQ010007877">
    <property type="protein sequence ID" value="CAH2009398.1"/>
    <property type="molecule type" value="Genomic_DNA"/>
</dbReference>
<evidence type="ECO:0000256" key="4">
    <source>
        <dbReference type="ARBA" id="ARBA00022723"/>
    </source>
</evidence>
<proteinExistence type="inferred from homology"/>
<dbReference type="InterPro" id="IPR050479">
    <property type="entry name" value="CYP11_CYP27_families"/>
</dbReference>
<evidence type="ECO:0000256" key="9">
    <source>
        <dbReference type="RuleBase" id="RU000461"/>
    </source>
</evidence>
<keyword evidence="7 9" id="KW-0503">Monooxygenase</keyword>
<dbReference type="Proteomes" id="UP001152888">
    <property type="component" value="Unassembled WGS sequence"/>
</dbReference>
<dbReference type="Pfam" id="PF00067">
    <property type="entry name" value="p450"/>
    <property type="match status" value="1"/>
</dbReference>
<evidence type="ECO:0000256" key="2">
    <source>
        <dbReference type="ARBA" id="ARBA00010617"/>
    </source>
</evidence>
<dbReference type="InterPro" id="IPR002401">
    <property type="entry name" value="Cyt_P450_E_grp-I"/>
</dbReference>
<comment type="caution">
    <text evidence="10">The sequence shown here is derived from an EMBL/GenBank/DDBJ whole genome shotgun (WGS) entry which is preliminary data.</text>
</comment>
<dbReference type="PANTHER" id="PTHR24279">
    <property type="entry name" value="CYTOCHROME P450"/>
    <property type="match status" value="1"/>
</dbReference>
<dbReference type="InterPro" id="IPR036396">
    <property type="entry name" value="Cyt_P450_sf"/>
</dbReference>
<protein>
    <recommendedName>
        <fullName evidence="12">Cytochrome P450</fullName>
    </recommendedName>
</protein>
<evidence type="ECO:0000313" key="11">
    <source>
        <dbReference type="Proteomes" id="UP001152888"/>
    </source>
</evidence>
<dbReference type="Gene3D" id="1.10.630.10">
    <property type="entry name" value="Cytochrome P450"/>
    <property type="match status" value="1"/>
</dbReference>
<dbReference type="PRINTS" id="PR00385">
    <property type="entry name" value="P450"/>
</dbReference>
<dbReference type="CDD" id="cd11054">
    <property type="entry name" value="CYP24A1-like"/>
    <property type="match status" value="1"/>
</dbReference>
<keyword evidence="5 9" id="KW-0560">Oxidoreductase</keyword>
<keyword evidence="4 8" id="KW-0479">Metal-binding</keyword>
<evidence type="ECO:0000256" key="6">
    <source>
        <dbReference type="ARBA" id="ARBA00023004"/>
    </source>
</evidence>
<sequence length="547" mass="62577">MCSAKTVTANAPVIKKPQAEVTREPPKATTIHVNTYLDAKKTAPIISHNMFSYDEIPGPLTLRMINKFWSMIPVMGSEVTVRIIQYLLSGGRFFGDLLSWGGNPYFFKKFFRVYGPVVRLHGAFGSDVVLLSRPEHACAVFQSEGQYPIRSCLESMQKYRLDCRKYQKIGPFFMYGADWERLRKAMEEQLKDSIVKQYETIDRICDDFVERIKVLRNPQEEMPNDFLKEIHKWSLESLCSVTLNKRFGFLDTYGLSPTSDAGVILQGLTGATQAIRKCEYGLHVWKFIETPAWKSLVKHCDMVENVLDKHVADAIESLKYKKDKLTGLDSASMLESLVLKHNTKYQDVMTVMLDMFLIGTNATAHTVGFLLYHLAKNPRCQIKLYGEVKKNPTANRDTLKRMPYLQACMKECLRLNPAIPILSRVLTNDIVVHNYQVPKGTHVLFASHLNSYNEEYFEDATRFKPERWLDNELGGFGNEYQAFATMPFGYGAKSCVAKELAEVQIAMLTYKVCKNFKIEYNYGDITSSSEMLAQPTKPLKFRFVDRA</sequence>
<dbReference type="InterPro" id="IPR001128">
    <property type="entry name" value="Cyt_P450"/>
</dbReference>
<dbReference type="PANTHER" id="PTHR24279:SF120">
    <property type="entry name" value="CYTOCHROME P450"/>
    <property type="match status" value="1"/>
</dbReference>
<feature type="binding site" description="axial binding residue" evidence="8">
    <location>
        <position position="495"/>
    </location>
    <ligand>
        <name>heme</name>
        <dbReference type="ChEBI" id="CHEBI:30413"/>
    </ligand>
    <ligandPart>
        <name>Fe</name>
        <dbReference type="ChEBI" id="CHEBI:18248"/>
    </ligandPart>
</feature>
<comment type="cofactor">
    <cofactor evidence="1 8">
        <name>heme</name>
        <dbReference type="ChEBI" id="CHEBI:30413"/>
    </cofactor>
</comment>
<keyword evidence="6 8" id="KW-0408">Iron</keyword>
<dbReference type="GO" id="GO:0004497">
    <property type="term" value="F:monooxygenase activity"/>
    <property type="evidence" value="ECO:0007669"/>
    <property type="project" value="UniProtKB-KW"/>
</dbReference>
<evidence type="ECO:0000256" key="1">
    <source>
        <dbReference type="ARBA" id="ARBA00001971"/>
    </source>
</evidence>
<dbReference type="GO" id="GO:0016705">
    <property type="term" value="F:oxidoreductase activity, acting on paired donors, with incorporation or reduction of molecular oxygen"/>
    <property type="evidence" value="ECO:0007669"/>
    <property type="project" value="InterPro"/>
</dbReference>
<reference evidence="10" key="1">
    <citation type="submission" date="2022-03" db="EMBL/GenBank/DDBJ databases">
        <authorList>
            <person name="Sayadi A."/>
        </authorList>
    </citation>
    <scope>NUCLEOTIDE SEQUENCE</scope>
</reference>
<evidence type="ECO:0000256" key="7">
    <source>
        <dbReference type="ARBA" id="ARBA00023033"/>
    </source>
</evidence>
<organism evidence="10 11">
    <name type="scientific">Acanthoscelides obtectus</name>
    <name type="common">Bean weevil</name>
    <name type="synonym">Bruchus obtectus</name>
    <dbReference type="NCBI Taxonomy" id="200917"/>
    <lineage>
        <taxon>Eukaryota</taxon>
        <taxon>Metazoa</taxon>
        <taxon>Ecdysozoa</taxon>
        <taxon>Arthropoda</taxon>
        <taxon>Hexapoda</taxon>
        <taxon>Insecta</taxon>
        <taxon>Pterygota</taxon>
        <taxon>Neoptera</taxon>
        <taxon>Endopterygota</taxon>
        <taxon>Coleoptera</taxon>
        <taxon>Polyphaga</taxon>
        <taxon>Cucujiformia</taxon>
        <taxon>Chrysomeloidea</taxon>
        <taxon>Chrysomelidae</taxon>
        <taxon>Bruchinae</taxon>
        <taxon>Bruchini</taxon>
        <taxon>Acanthoscelides</taxon>
    </lineage>
</organism>
<dbReference type="OrthoDB" id="3945418at2759"/>
<dbReference type="GO" id="GO:0020037">
    <property type="term" value="F:heme binding"/>
    <property type="evidence" value="ECO:0007669"/>
    <property type="project" value="InterPro"/>
</dbReference>